<dbReference type="OrthoDB" id="551302at2759"/>
<dbReference type="GeneID" id="582652"/>
<feature type="compositionally biased region" description="Polar residues" evidence="2">
    <location>
        <begin position="172"/>
        <end position="183"/>
    </location>
</feature>
<reference evidence="4" key="1">
    <citation type="submission" date="2015-02" db="EMBL/GenBank/DDBJ databases">
        <title>Genome sequencing for Strongylocentrotus purpuratus.</title>
        <authorList>
            <person name="Murali S."/>
            <person name="Liu Y."/>
            <person name="Vee V."/>
            <person name="English A."/>
            <person name="Wang M."/>
            <person name="Skinner E."/>
            <person name="Han Y."/>
            <person name="Muzny D.M."/>
            <person name="Worley K.C."/>
            <person name="Gibbs R.A."/>
        </authorList>
    </citation>
    <scope>NUCLEOTIDE SEQUENCE</scope>
</reference>
<accession>A0A7M7PH27</accession>
<feature type="compositionally biased region" description="Basic and acidic residues" evidence="2">
    <location>
        <begin position="18"/>
        <end position="29"/>
    </location>
</feature>
<evidence type="ECO:0000256" key="2">
    <source>
        <dbReference type="SAM" id="MobiDB-lite"/>
    </source>
</evidence>
<name>A0A7M7PH27_STRPU</name>
<feature type="compositionally biased region" description="Acidic residues" evidence="2">
    <location>
        <begin position="65"/>
        <end position="74"/>
    </location>
</feature>
<dbReference type="FunCoup" id="A0A7M7PH27">
    <property type="interactions" value="799"/>
</dbReference>
<feature type="compositionally biased region" description="Basic and acidic residues" evidence="2">
    <location>
        <begin position="46"/>
        <end position="56"/>
    </location>
</feature>
<feature type="compositionally biased region" description="Basic and acidic residues" evidence="2">
    <location>
        <begin position="90"/>
        <end position="103"/>
    </location>
</feature>
<feature type="compositionally biased region" description="Basic and acidic residues" evidence="2">
    <location>
        <begin position="122"/>
        <end position="134"/>
    </location>
</feature>
<dbReference type="Pfam" id="PF04979">
    <property type="entry name" value="IPP-2"/>
    <property type="match status" value="1"/>
</dbReference>
<protein>
    <recommendedName>
        <fullName evidence="5">Protein phosphatase inhibitor 2</fullName>
    </recommendedName>
</protein>
<dbReference type="EnsemblMetazoa" id="XM_030993350">
    <property type="protein sequence ID" value="XP_030849210"/>
    <property type="gene ID" value="LOC582652"/>
</dbReference>
<dbReference type="OMA" id="RAHYNEG"/>
<dbReference type="InParanoid" id="A0A7M7PH27"/>
<dbReference type="KEGG" id="spu:582652"/>
<dbReference type="InterPro" id="IPR007062">
    <property type="entry name" value="PPI-2"/>
</dbReference>
<evidence type="ECO:0008006" key="5">
    <source>
        <dbReference type="Google" id="ProtNLM"/>
    </source>
</evidence>
<dbReference type="GO" id="GO:0035556">
    <property type="term" value="P:intracellular signal transduction"/>
    <property type="evidence" value="ECO:0000318"/>
    <property type="project" value="GO_Central"/>
</dbReference>
<evidence type="ECO:0000313" key="4">
    <source>
        <dbReference type="Proteomes" id="UP000007110"/>
    </source>
</evidence>
<comment type="similarity">
    <text evidence="1">Belongs to the protein phosphatase inhibitor 2 family.</text>
</comment>
<dbReference type="GO" id="GO:0009966">
    <property type="term" value="P:regulation of signal transduction"/>
    <property type="evidence" value="ECO:0007669"/>
    <property type="project" value="InterPro"/>
</dbReference>
<feature type="region of interest" description="Disordered" evidence="2">
    <location>
        <begin position="154"/>
        <end position="197"/>
    </location>
</feature>
<dbReference type="GO" id="GO:0004864">
    <property type="term" value="F:protein phosphatase inhibitor activity"/>
    <property type="evidence" value="ECO:0000318"/>
    <property type="project" value="GO_Central"/>
</dbReference>
<reference evidence="3" key="2">
    <citation type="submission" date="2021-01" db="UniProtKB">
        <authorList>
            <consortium name="EnsemblMetazoa"/>
        </authorList>
    </citation>
    <scope>IDENTIFICATION</scope>
</reference>
<evidence type="ECO:0000256" key="1">
    <source>
        <dbReference type="ARBA" id="ARBA00005472"/>
    </source>
</evidence>
<dbReference type="RefSeq" id="XP_030849210.1">
    <property type="nucleotide sequence ID" value="XM_030993350.1"/>
</dbReference>
<keyword evidence="4" id="KW-1185">Reference proteome</keyword>
<dbReference type="Gene3D" id="6.10.250.1050">
    <property type="match status" value="2"/>
</dbReference>
<feature type="compositionally biased region" description="Acidic residues" evidence="2">
    <location>
        <begin position="104"/>
        <end position="121"/>
    </location>
</feature>
<feature type="region of interest" description="Disordered" evidence="2">
    <location>
        <begin position="46"/>
        <end position="134"/>
    </location>
</feature>
<feature type="region of interest" description="Disordered" evidence="2">
    <location>
        <begin position="1"/>
        <end position="32"/>
    </location>
</feature>
<dbReference type="AlphaFoldDB" id="A0A7M7PH27"/>
<dbReference type="Proteomes" id="UP000007110">
    <property type="component" value="Unassembled WGS sequence"/>
</dbReference>
<sequence length="197" mass="22785">MAEKLENQPKKSILKPSRHFEDPANRPEDGITWDEMNILATYHPADKDYGHMKVDEPDTPYNEYNEAEDVDDEHDGQNEIAAATLNATELNKKLEGPSKKGWWEEENLQESSEEDDEEGLTEEEKKKKKEFCSKRKHHYDEAYNIKLAKQLIEQELREAEEEEEEERRRETLTSQDGCNQPTEGASVDNGIAMQTGD</sequence>
<dbReference type="PANTHER" id="PTHR12398:SF20">
    <property type="entry name" value="PROTEIN PHOSPHATASE 1 REGULATORY INHIBITOR SUBUNIT 2"/>
    <property type="match status" value="1"/>
</dbReference>
<evidence type="ECO:0000313" key="3">
    <source>
        <dbReference type="EnsemblMetazoa" id="XP_030849210"/>
    </source>
</evidence>
<proteinExistence type="inferred from homology"/>
<organism evidence="3 4">
    <name type="scientific">Strongylocentrotus purpuratus</name>
    <name type="common">Purple sea urchin</name>
    <dbReference type="NCBI Taxonomy" id="7668"/>
    <lineage>
        <taxon>Eukaryota</taxon>
        <taxon>Metazoa</taxon>
        <taxon>Echinodermata</taxon>
        <taxon>Eleutherozoa</taxon>
        <taxon>Echinozoa</taxon>
        <taxon>Echinoidea</taxon>
        <taxon>Euechinoidea</taxon>
        <taxon>Echinacea</taxon>
        <taxon>Camarodonta</taxon>
        <taxon>Echinidea</taxon>
        <taxon>Strongylocentrotidae</taxon>
        <taxon>Strongylocentrotus</taxon>
    </lineage>
</organism>
<dbReference type="PANTHER" id="PTHR12398">
    <property type="entry name" value="PROTEIN PHOSPHATASE INHIBITOR"/>
    <property type="match status" value="1"/>
</dbReference>